<dbReference type="Pfam" id="PF02784">
    <property type="entry name" value="Orn_Arg_deC_N"/>
    <property type="match status" value="1"/>
</dbReference>
<evidence type="ECO:0000256" key="3">
    <source>
        <dbReference type="RuleBase" id="RU003737"/>
    </source>
</evidence>
<sequence>MTHLADIARRYGTPAYVYDLQAVRSAHADLRTALPSGTELYYSVKANPHPDVIACLAGLGCRTEVASAGELDAALAAGAAPDRILLTAPGKTEGAVTHALTRQVTHFSVDSPTDLARVAAQAERLGTPVDCLLRVNADQAVPGMGLSMTGTASQFGADASWILREPHLFQGGELARVTGLHLYMGTNISDEERLLRQFTIGVELAAELRSSVGEHLTTIDLGGGFGTPFARQGDRPVFASLAGALGTVLDSGLPGWREGDITVAFESGRYLTGDCGHLLTTVLDAKESKGTHFTVLDTGIHHLGGMSGLRRVPPVSPDVIEVAAGGEPRPAAPENRTPGVLAGPLCTPLDTLSRNIPLPAMEVGDVLAVPNVGAYGLSASLVAFLGHDLPAEIVVDAGRVVSATRLSLCRRDALPLATGTPHHHLEGVHA</sequence>
<dbReference type="PANTHER" id="PTHR43727:SF2">
    <property type="entry name" value="GROUP IV DECARBOXYLASE"/>
    <property type="match status" value="1"/>
</dbReference>
<protein>
    <submittedName>
        <fullName evidence="6">Type III PLP-dependent enzyme</fullName>
    </submittedName>
</protein>
<dbReference type="Gene3D" id="2.40.37.10">
    <property type="entry name" value="Lyase, Ornithine Decarboxylase, Chain A, domain 1"/>
    <property type="match status" value="1"/>
</dbReference>
<evidence type="ECO:0000259" key="4">
    <source>
        <dbReference type="Pfam" id="PF00278"/>
    </source>
</evidence>
<reference evidence="7" key="1">
    <citation type="journal article" date="2019" name="Int. J. Syst. Evol. Microbiol.">
        <title>The Global Catalogue of Microorganisms (GCM) 10K type strain sequencing project: providing services to taxonomists for standard genome sequencing and annotation.</title>
        <authorList>
            <consortium name="The Broad Institute Genomics Platform"/>
            <consortium name="The Broad Institute Genome Sequencing Center for Infectious Disease"/>
            <person name="Wu L."/>
            <person name="Ma J."/>
        </authorList>
    </citation>
    <scope>NUCLEOTIDE SEQUENCE [LARGE SCALE GENOMIC DNA]</scope>
    <source>
        <strain evidence="7">JCM 18410</strain>
    </source>
</reference>
<dbReference type="InterPro" id="IPR022657">
    <property type="entry name" value="De-COase2_CS"/>
</dbReference>
<dbReference type="InterPro" id="IPR022643">
    <property type="entry name" value="De-COase2_C"/>
</dbReference>
<evidence type="ECO:0000313" key="6">
    <source>
        <dbReference type="EMBL" id="GAA5078425.1"/>
    </source>
</evidence>
<proteinExistence type="inferred from homology"/>
<keyword evidence="2" id="KW-0663">Pyridoxal phosphate</keyword>
<keyword evidence="7" id="KW-1185">Reference proteome</keyword>
<feature type="domain" description="Orn/DAP/Arg decarboxylase 2 C-terminal" evidence="4">
    <location>
        <begin position="16"/>
        <end position="373"/>
    </location>
</feature>
<name>A0ABP9LH66_9ACTN</name>
<dbReference type="SUPFAM" id="SSF50621">
    <property type="entry name" value="Alanine racemase C-terminal domain-like"/>
    <property type="match status" value="1"/>
</dbReference>
<gene>
    <name evidence="6" type="ORF">GCM10023336_70090</name>
</gene>
<dbReference type="SUPFAM" id="SSF51419">
    <property type="entry name" value="PLP-binding barrel"/>
    <property type="match status" value="1"/>
</dbReference>
<comment type="cofactor">
    <cofactor evidence="1">
        <name>pyridoxal 5'-phosphate</name>
        <dbReference type="ChEBI" id="CHEBI:597326"/>
    </cofactor>
</comment>
<dbReference type="Gene3D" id="3.20.20.10">
    <property type="entry name" value="Alanine racemase"/>
    <property type="match status" value="1"/>
</dbReference>
<dbReference type="PROSITE" id="PS00879">
    <property type="entry name" value="ODR_DC_2_2"/>
    <property type="match status" value="1"/>
</dbReference>
<dbReference type="EMBL" id="BAABKC010000128">
    <property type="protein sequence ID" value="GAA5078425.1"/>
    <property type="molecule type" value="Genomic_DNA"/>
</dbReference>
<feature type="domain" description="Orn/DAP/Arg decarboxylase 2 N-terminal" evidence="5">
    <location>
        <begin position="21"/>
        <end position="272"/>
    </location>
</feature>
<evidence type="ECO:0000256" key="2">
    <source>
        <dbReference type="ARBA" id="ARBA00022898"/>
    </source>
</evidence>
<dbReference type="Proteomes" id="UP001500124">
    <property type="component" value="Unassembled WGS sequence"/>
</dbReference>
<dbReference type="InterPro" id="IPR022644">
    <property type="entry name" value="De-COase2_N"/>
</dbReference>
<dbReference type="InterPro" id="IPR009006">
    <property type="entry name" value="Ala_racemase/Decarboxylase_C"/>
</dbReference>
<dbReference type="PANTHER" id="PTHR43727">
    <property type="entry name" value="DIAMINOPIMELATE DECARBOXYLASE"/>
    <property type="match status" value="1"/>
</dbReference>
<comment type="caution">
    <text evidence="6">The sequence shown here is derived from an EMBL/GenBank/DDBJ whole genome shotgun (WGS) entry which is preliminary data.</text>
</comment>
<dbReference type="RefSeq" id="WP_345672065.1">
    <property type="nucleotide sequence ID" value="NZ_BAABKC010000128.1"/>
</dbReference>
<dbReference type="InterPro" id="IPR000183">
    <property type="entry name" value="Orn/DAP/Arg_de-COase"/>
</dbReference>
<accession>A0ABP9LH66</accession>
<evidence type="ECO:0000313" key="7">
    <source>
        <dbReference type="Proteomes" id="UP001500124"/>
    </source>
</evidence>
<dbReference type="InterPro" id="IPR029066">
    <property type="entry name" value="PLP-binding_barrel"/>
</dbReference>
<dbReference type="PRINTS" id="PR01179">
    <property type="entry name" value="ODADCRBXLASE"/>
</dbReference>
<evidence type="ECO:0000256" key="1">
    <source>
        <dbReference type="ARBA" id="ARBA00001933"/>
    </source>
</evidence>
<comment type="similarity">
    <text evidence="3">Belongs to the Orn/Lys/Arg decarboxylase class-II family.</text>
</comment>
<dbReference type="Pfam" id="PF00278">
    <property type="entry name" value="Orn_DAP_Arg_deC"/>
    <property type="match status" value="1"/>
</dbReference>
<evidence type="ECO:0000259" key="5">
    <source>
        <dbReference type="Pfam" id="PF02784"/>
    </source>
</evidence>
<organism evidence="6 7">
    <name type="scientific">Streptomyces similanensis</name>
    <dbReference type="NCBI Taxonomy" id="1274988"/>
    <lineage>
        <taxon>Bacteria</taxon>
        <taxon>Bacillati</taxon>
        <taxon>Actinomycetota</taxon>
        <taxon>Actinomycetes</taxon>
        <taxon>Kitasatosporales</taxon>
        <taxon>Streptomycetaceae</taxon>
        <taxon>Streptomyces</taxon>
    </lineage>
</organism>